<comment type="caution">
    <text evidence="2">The sequence shown here is derived from an EMBL/GenBank/DDBJ whole genome shotgun (WGS) entry which is preliminary data.</text>
</comment>
<dbReference type="AlphaFoldDB" id="W6N4J0"/>
<feature type="coiled-coil region" evidence="1">
    <location>
        <begin position="10"/>
        <end position="58"/>
    </location>
</feature>
<dbReference type="RefSeq" id="WP_017750749.1">
    <property type="nucleotide sequence ID" value="NZ_CBXI010000003.1"/>
</dbReference>
<protein>
    <submittedName>
        <fullName evidence="2">Uncharacterized protein</fullName>
    </submittedName>
</protein>
<evidence type="ECO:0000313" key="2">
    <source>
        <dbReference type="EMBL" id="CDL90029.1"/>
    </source>
</evidence>
<organism evidence="2 3">
    <name type="scientific">Clostridium tyrobutyricum DIVETGP</name>
    <dbReference type="NCBI Taxonomy" id="1408889"/>
    <lineage>
        <taxon>Bacteria</taxon>
        <taxon>Bacillati</taxon>
        <taxon>Bacillota</taxon>
        <taxon>Clostridia</taxon>
        <taxon>Eubacteriales</taxon>
        <taxon>Clostridiaceae</taxon>
        <taxon>Clostridium</taxon>
    </lineage>
</organism>
<gene>
    <name evidence="2" type="ORF">CTDIVETGP_0099</name>
</gene>
<keyword evidence="3" id="KW-1185">Reference proteome</keyword>
<name>W6N4J0_CLOTY</name>
<keyword evidence="1" id="KW-0175">Coiled coil</keyword>
<dbReference type="Proteomes" id="UP000019482">
    <property type="component" value="Unassembled WGS sequence"/>
</dbReference>
<sequence length="60" mass="7203">MGKIKVEFELEEISDLKNLIKSRINELRIKMSNDPDKEEELKQIIRSYKRIINSIEDQIK</sequence>
<accession>W6N4J0</accession>
<evidence type="ECO:0000313" key="3">
    <source>
        <dbReference type="Proteomes" id="UP000019482"/>
    </source>
</evidence>
<proteinExistence type="predicted"/>
<reference evidence="2 3" key="1">
    <citation type="journal article" date="2015" name="Genome Announc.">
        <title>Draft Genome Sequence of Clostridium tyrobutyricum Strain DIVETGP, Isolated from Cow's Milk for Grana Padano Production.</title>
        <authorList>
            <person name="Soggiu A."/>
            <person name="Piras C."/>
            <person name="Gaiarsa S."/>
            <person name="Sassera D."/>
            <person name="Roncada P."/>
            <person name="Bendixen E."/>
            <person name="Brasca M."/>
            <person name="Bonizzi L."/>
        </authorList>
    </citation>
    <scope>NUCLEOTIDE SEQUENCE [LARGE SCALE GENOMIC DNA]</scope>
    <source>
        <strain evidence="2 3">DIVETGP</strain>
    </source>
</reference>
<dbReference type="EMBL" id="CBXI010000003">
    <property type="protein sequence ID" value="CDL90029.1"/>
    <property type="molecule type" value="Genomic_DNA"/>
</dbReference>
<evidence type="ECO:0000256" key="1">
    <source>
        <dbReference type="SAM" id="Coils"/>
    </source>
</evidence>
<dbReference type="GeneID" id="29418517"/>